<proteinExistence type="predicted"/>
<accession>A0A4Y8KX74</accession>
<dbReference type="EMBL" id="SOML01000017">
    <property type="protein sequence ID" value="TFD92595.1"/>
    <property type="molecule type" value="Genomic_DNA"/>
</dbReference>
<dbReference type="AlphaFoldDB" id="A0A4Y8KX74"/>
<reference evidence="1 2" key="1">
    <citation type="submission" date="2019-03" db="EMBL/GenBank/DDBJ databases">
        <title>San Antonio Military Medical Center submission to MRSN (WRAIR), pending publication.</title>
        <authorList>
            <person name="Blyth D.M."/>
            <person name="Mccarthy S.L."/>
            <person name="Schall S.E."/>
            <person name="Stam J.A."/>
            <person name="Ong A.C."/>
            <person name="Mcgann P.T."/>
        </authorList>
    </citation>
    <scope>NUCLEOTIDE SEQUENCE [LARGE SCALE GENOMIC DNA]</scope>
    <source>
        <strain evidence="1 2">MRSN571793</strain>
    </source>
</reference>
<sequence>MIKFQPTQGQLFITGMTPNDRTISFSPIDRERLKFYDPEKNYNETICDGKDVTETHSKVIIYANFSFSMPMLTELEKSKILIVSKCSNERQQLTIFPLFGFSESKLQEVLFDLSEKFNL</sequence>
<evidence type="ECO:0000313" key="2">
    <source>
        <dbReference type="Proteomes" id="UP000297861"/>
    </source>
</evidence>
<dbReference type="RefSeq" id="WP_134437552.1">
    <property type="nucleotide sequence ID" value="NZ_SOML01000017.1"/>
</dbReference>
<protein>
    <submittedName>
        <fullName evidence="1">Uncharacterized protein</fullName>
    </submittedName>
</protein>
<comment type="caution">
    <text evidence="1">The sequence shown here is derived from an EMBL/GenBank/DDBJ whole genome shotgun (WGS) entry which is preliminary data.</text>
</comment>
<evidence type="ECO:0000313" key="1">
    <source>
        <dbReference type="EMBL" id="TFD92595.1"/>
    </source>
</evidence>
<gene>
    <name evidence="1" type="ORF">E2605_18725</name>
</gene>
<organism evidence="1 2">
    <name type="scientific">Dysgonomonas capnocytophagoides</name>
    <dbReference type="NCBI Taxonomy" id="45254"/>
    <lineage>
        <taxon>Bacteria</taxon>
        <taxon>Pseudomonadati</taxon>
        <taxon>Bacteroidota</taxon>
        <taxon>Bacteroidia</taxon>
        <taxon>Bacteroidales</taxon>
        <taxon>Dysgonomonadaceae</taxon>
        <taxon>Dysgonomonas</taxon>
    </lineage>
</organism>
<dbReference type="Proteomes" id="UP000297861">
    <property type="component" value="Unassembled WGS sequence"/>
</dbReference>
<keyword evidence="2" id="KW-1185">Reference proteome</keyword>
<name>A0A4Y8KX74_9BACT</name>